<keyword evidence="8" id="KW-1185">Reference proteome</keyword>
<dbReference type="PRINTS" id="PR00064">
    <property type="entry name" value="RIBOSOMALL35"/>
</dbReference>
<sequence length="64" mass="7588">MYKIKSNRGATKRFKKTAIGFKHKQSFRNHILTHKSSKRKRQLRKLKPISAYDCKSVSRMLPNL</sequence>
<dbReference type="PANTHER" id="PTHR33343:SF1">
    <property type="entry name" value="LARGE RIBOSOMAL SUBUNIT PROTEIN BL35M"/>
    <property type="match status" value="1"/>
</dbReference>
<dbReference type="GO" id="GO:0006412">
    <property type="term" value="P:translation"/>
    <property type="evidence" value="ECO:0007669"/>
    <property type="project" value="UniProtKB-UniRule"/>
</dbReference>
<dbReference type="Proteomes" id="UP000032420">
    <property type="component" value="Chromosome I"/>
</dbReference>
<dbReference type="Pfam" id="PF01632">
    <property type="entry name" value="Ribosomal_L35p"/>
    <property type="match status" value="1"/>
</dbReference>
<dbReference type="EMBL" id="LM655252">
    <property type="protein sequence ID" value="CDZ16439.1"/>
    <property type="molecule type" value="Genomic_DNA"/>
</dbReference>
<evidence type="ECO:0000256" key="2">
    <source>
        <dbReference type="ARBA" id="ARBA00022980"/>
    </source>
</evidence>
<dbReference type="PROSITE" id="PS00936">
    <property type="entry name" value="RIBOSOMAL_L35"/>
    <property type="match status" value="1"/>
</dbReference>
<dbReference type="InterPro" id="IPR018265">
    <property type="entry name" value="Ribosomal_bL35_CS"/>
</dbReference>
<reference evidence="8" key="1">
    <citation type="submission" date="2014-07" db="EMBL/GenBank/DDBJ databases">
        <authorList>
            <person name="Santos-Garcia D."/>
        </authorList>
    </citation>
    <scope>NUCLEOTIDE SEQUENCE [LARGE SCALE GENOMIC DNA]</scope>
</reference>
<dbReference type="STRING" id="1495769.CEM_172"/>
<organism evidence="7 8">
    <name type="scientific">Candidatus Johnevansia muelleri</name>
    <dbReference type="NCBI Taxonomy" id="1495769"/>
    <lineage>
        <taxon>Bacteria</taxon>
        <taxon>Pseudomonadati</taxon>
        <taxon>Pseudomonadota</taxon>
        <taxon>Gammaproteobacteria</taxon>
        <taxon>Candidatus Johnevansiales</taxon>
        <taxon>Candidatus Johnevansiaceae</taxon>
        <taxon>Candidatus Johnevansia</taxon>
    </lineage>
</organism>
<dbReference type="SUPFAM" id="SSF143034">
    <property type="entry name" value="L35p-like"/>
    <property type="match status" value="1"/>
</dbReference>
<dbReference type="HAMAP" id="MF_00514">
    <property type="entry name" value="Ribosomal_bL35"/>
    <property type="match status" value="1"/>
</dbReference>
<dbReference type="InterPro" id="IPR037229">
    <property type="entry name" value="Ribosomal_bL35_sf"/>
</dbReference>
<dbReference type="OrthoDB" id="47476at2"/>
<dbReference type="KEGG" id="eme:CEM_172"/>
<comment type="similarity">
    <text evidence="1 5 6">Belongs to the bacterial ribosomal protein bL35 family.</text>
</comment>
<dbReference type="PATRIC" id="fig|1495769.3.peg.161"/>
<dbReference type="HOGENOM" id="CLU_169643_1_1_6"/>
<proteinExistence type="inferred from homology"/>
<dbReference type="InterPro" id="IPR001706">
    <property type="entry name" value="Ribosomal_bL35"/>
</dbReference>
<dbReference type="FunFam" id="4.10.410.60:FF:000001">
    <property type="entry name" value="50S ribosomal protein L35"/>
    <property type="match status" value="1"/>
</dbReference>
<dbReference type="InterPro" id="IPR021137">
    <property type="entry name" value="Ribosomal_bL35-like"/>
</dbReference>
<name>A0A078KI33_9GAMM</name>
<evidence type="ECO:0000256" key="6">
    <source>
        <dbReference type="RuleBase" id="RU000568"/>
    </source>
</evidence>
<evidence type="ECO:0000256" key="1">
    <source>
        <dbReference type="ARBA" id="ARBA00006598"/>
    </source>
</evidence>
<keyword evidence="2 5" id="KW-0689">Ribosomal protein</keyword>
<dbReference type="PANTHER" id="PTHR33343">
    <property type="entry name" value="54S RIBOSOMAL PROTEIN BL35M"/>
    <property type="match status" value="1"/>
</dbReference>
<protein>
    <recommendedName>
        <fullName evidence="4 5">Large ribosomal subunit protein bL35</fullName>
    </recommendedName>
</protein>
<accession>A0A078KI33</accession>
<dbReference type="GO" id="GO:0003735">
    <property type="term" value="F:structural constituent of ribosome"/>
    <property type="evidence" value="ECO:0007669"/>
    <property type="project" value="InterPro"/>
</dbReference>
<evidence type="ECO:0000256" key="5">
    <source>
        <dbReference type="HAMAP-Rule" id="MF_00514"/>
    </source>
</evidence>
<evidence type="ECO:0000313" key="8">
    <source>
        <dbReference type="Proteomes" id="UP000032420"/>
    </source>
</evidence>
<keyword evidence="3 5" id="KW-0687">Ribonucleoprotein</keyword>
<evidence type="ECO:0000313" key="7">
    <source>
        <dbReference type="EMBL" id="CDZ16439.1"/>
    </source>
</evidence>
<dbReference type="NCBIfam" id="TIGR00001">
    <property type="entry name" value="rpmI_bact"/>
    <property type="match status" value="1"/>
</dbReference>
<gene>
    <name evidence="5 7" type="primary">rpmI</name>
    <name evidence="7" type="ORF">CEM_172</name>
</gene>
<dbReference type="GO" id="GO:0022625">
    <property type="term" value="C:cytosolic large ribosomal subunit"/>
    <property type="evidence" value="ECO:0007669"/>
    <property type="project" value="TreeGrafter"/>
</dbReference>
<dbReference type="AlphaFoldDB" id="A0A078KI33"/>
<dbReference type="Gene3D" id="4.10.410.60">
    <property type="match status" value="1"/>
</dbReference>
<evidence type="ECO:0000256" key="4">
    <source>
        <dbReference type="ARBA" id="ARBA00071664"/>
    </source>
</evidence>
<evidence type="ECO:0000256" key="3">
    <source>
        <dbReference type="ARBA" id="ARBA00023274"/>
    </source>
</evidence>